<dbReference type="AlphaFoldDB" id="A0AAU7V9E2"/>
<dbReference type="Gene3D" id="3.40.50.720">
    <property type="entry name" value="NAD(P)-binding Rossmann-like Domain"/>
    <property type="match status" value="1"/>
</dbReference>
<name>A0AAU7V9E2_9ACTO</name>
<dbReference type="PRINTS" id="PR00081">
    <property type="entry name" value="GDHRDH"/>
</dbReference>
<dbReference type="PANTHER" id="PTHR42879:SF6">
    <property type="entry name" value="NADPH-DEPENDENT REDUCTASE BACG"/>
    <property type="match status" value="1"/>
</dbReference>
<organism evidence="2">
    <name type="scientific">Scrofimicrobium appendicitidis</name>
    <dbReference type="NCBI Taxonomy" id="3079930"/>
    <lineage>
        <taxon>Bacteria</taxon>
        <taxon>Bacillati</taxon>
        <taxon>Actinomycetota</taxon>
        <taxon>Actinomycetes</taxon>
        <taxon>Actinomycetales</taxon>
        <taxon>Actinomycetaceae</taxon>
        <taxon>Scrofimicrobium</taxon>
    </lineage>
</organism>
<dbReference type="PANTHER" id="PTHR42879">
    <property type="entry name" value="3-OXOACYL-(ACYL-CARRIER-PROTEIN) REDUCTASE"/>
    <property type="match status" value="1"/>
</dbReference>
<dbReference type="Pfam" id="PF13561">
    <property type="entry name" value="adh_short_C2"/>
    <property type="match status" value="1"/>
</dbReference>
<dbReference type="KEGG" id="sapp:SAC06_01605"/>
<accession>A0AAU7V9E2</accession>
<proteinExistence type="inferred from homology"/>
<dbReference type="InterPro" id="IPR050259">
    <property type="entry name" value="SDR"/>
</dbReference>
<dbReference type="EMBL" id="CP138335">
    <property type="protein sequence ID" value="XBW08281.1"/>
    <property type="molecule type" value="Genomic_DNA"/>
</dbReference>
<sequence length="260" mass="26812">MDLGILGRNAFVCASTGGIGLAVADALAAEGVNVAVTGRRADVAAREAERIRQDYQVDAIGLGCDLLDADSRREALAQAVAALGPIDIILLNGPGPRPGGSEELQPVDVVEAARSLIAPHVDLVGQVLPGMKERGWGRIIAIGSYTMEQASTTLSLSAIGRAGLQRYLGALAREVAATGVTVNIVEPGLISTARVAALDEAAAAQSGQTTAQIRAERERSIPYGRLGKPAELAAAVAFFASDEARYLTGQSLRVDGGLYA</sequence>
<reference evidence="2" key="1">
    <citation type="submission" date="2023-11" db="EMBL/GenBank/DDBJ databases">
        <title>Scrofimicrobium hongkongense sp. nov., isolated from a patient with peritonitis.</title>
        <authorList>
            <person name="Lao H.Y."/>
            <person name="Wong A.Y.P."/>
            <person name="Ng T.L."/>
            <person name="Wong R.Y.L."/>
            <person name="Yau M.C.Y."/>
            <person name="Lam J.Y.W."/>
            <person name="Siu G.K.H."/>
        </authorList>
    </citation>
    <scope>NUCLEOTIDE SEQUENCE</scope>
    <source>
        <strain evidence="2">R131</strain>
    </source>
</reference>
<evidence type="ECO:0000313" key="2">
    <source>
        <dbReference type="EMBL" id="XBW08281.1"/>
    </source>
</evidence>
<protein>
    <submittedName>
        <fullName evidence="2">SDR family oxidoreductase</fullName>
    </submittedName>
</protein>
<dbReference type="RefSeq" id="WP_350258480.1">
    <property type="nucleotide sequence ID" value="NZ_CP138335.1"/>
</dbReference>
<dbReference type="InterPro" id="IPR002347">
    <property type="entry name" value="SDR_fam"/>
</dbReference>
<comment type="similarity">
    <text evidence="1">Belongs to the short-chain dehydrogenases/reductases (SDR) family.</text>
</comment>
<dbReference type="InterPro" id="IPR036291">
    <property type="entry name" value="NAD(P)-bd_dom_sf"/>
</dbReference>
<dbReference type="SUPFAM" id="SSF51735">
    <property type="entry name" value="NAD(P)-binding Rossmann-fold domains"/>
    <property type="match status" value="1"/>
</dbReference>
<evidence type="ECO:0000256" key="1">
    <source>
        <dbReference type="ARBA" id="ARBA00006484"/>
    </source>
</evidence>
<gene>
    <name evidence="2" type="ORF">SAC06_01605</name>
</gene>